<evidence type="ECO:0000313" key="3">
    <source>
        <dbReference type="Proteomes" id="UP000230069"/>
    </source>
</evidence>
<keyword evidence="3" id="KW-1185">Reference proteome</keyword>
<gene>
    <name evidence="2" type="ORF">AQUCO_03900196v1</name>
</gene>
<name>A0A2G5CS35_AQUCA</name>
<sequence length="107" mass="12580">MKQRMHLQWYASMHGFGTQLKFLFASLLCLPDGASAIHLCRLIRTVFTLCCYRSINFLFSHEFSVFTAYNLNRSFRDFNLPRLDIKYISMLRDCGIARDSDPYQVQP</sequence>
<keyword evidence="1" id="KW-0732">Signal</keyword>
<accession>A0A2G5CS35</accession>
<organism evidence="2 3">
    <name type="scientific">Aquilegia coerulea</name>
    <name type="common">Rocky mountain columbine</name>
    <dbReference type="NCBI Taxonomy" id="218851"/>
    <lineage>
        <taxon>Eukaryota</taxon>
        <taxon>Viridiplantae</taxon>
        <taxon>Streptophyta</taxon>
        <taxon>Embryophyta</taxon>
        <taxon>Tracheophyta</taxon>
        <taxon>Spermatophyta</taxon>
        <taxon>Magnoliopsida</taxon>
        <taxon>Ranunculales</taxon>
        <taxon>Ranunculaceae</taxon>
        <taxon>Thalictroideae</taxon>
        <taxon>Aquilegia</taxon>
    </lineage>
</organism>
<dbReference type="EMBL" id="KZ305056">
    <property type="protein sequence ID" value="PIA34115.1"/>
    <property type="molecule type" value="Genomic_DNA"/>
</dbReference>
<dbReference type="Proteomes" id="UP000230069">
    <property type="component" value="Unassembled WGS sequence"/>
</dbReference>
<reference evidence="2 3" key="1">
    <citation type="submission" date="2017-09" db="EMBL/GenBank/DDBJ databases">
        <title>WGS assembly of Aquilegia coerulea Goldsmith.</title>
        <authorList>
            <person name="Hodges S."/>
            <person name="Kramer E."/>
            <person name="Nordborg M."/>
            <person name="Tomkins J."/>
            <person name="Borevitz J."/>
            <person name="Derieg N."/>
            <person name="Yan J."/>
            <person name="Mihaltcheva S."/>
            <person name="Hayes R.D."/>
            <person name="Rokhsar D."/>
        </authorList>
    </citation>
    <scope>NUCLEOTIDE SEQUENCE [LARGE SCALE GENOMIC DNA]</scope>
    <source>
        <strain evidence="3">cv. Goldsmith</strain>
    </source>
</reference>
<feature type="chain" id="PRO_5013895587" evidence="1">
    <location>
        <begin position="37"/>
        <end position="107"/>
    </location>
</feature>
<evidence type="ECO:0000256" key="1">
    <source>
        <dbReference type="SAM" id="SignalP"/>
    </source>
</evidence>
<dbReference type="AlphaFoldDB" id="A0A2G5CS35"/>
<dbReference type="InParanoid" id="A0A2G5CS35"/>
<proteinExistence type="predicted"/>
<protein>
    <submittedName>
        <fullName evidence="2">Uncharacterized protein</fullName>
    </submittedName>
</protein>
<evidence type="ECO:0000313" key="2">
    <source>
        <dbReference type="EMBL" id="PIA34115.1"/>
    </source>
</evidence>
<feature type="signal peptide" evidence="1">
    <location>
        <begin position="1"/>
        <end position="36"/>
    </location>
</feature>